<gene>
    <name evidence="1" type="ORF">L6452_40649</name>
</gene>
<reference evidence="2" key="1">
    <citation type="journal article" date="2022" name="Mol. Ecol. Resour.">
        <title>The genomes of chicory, endive, great burdock and yacon provide insights into Asteraceae palaeo-polyploidization history and plant inulin production.</title>
        <authorList>
            <person name="Fan W."/>
            <person name="Wang S."/>
            <person name="Wang H."/>
            <person name="Wang A."/>
            <person name="Jiang F."/>
            <person name="Liu H."/>
            <person name="Zhao H."/>
            <person name="Xu D."/>
            <person name="Zhang Y."/>
        </authorList>
    </citation>
    <scope>NUCLEOTIDE SEQUENCE [LARGE SCALE GENOMIC DNA]</scope>
    <source>
        <strain evidence="2">cv. Niubang</strain>
    </source>
</reference>
<protein>
    <submittedName>
        <fullName evidence="1">Uncharacterized protein</fullName>
    </submittedName>
</protein>
<proteinExistence type="predicted"/>
<dbReference type="EMBL" id="CM042062">
    <property type="protein sequence ID" value="KAI3669414.1"/>
    <property type="molecule type" value="Genomic_DNA"/>
</dbReference>
<keyword evidence="2" id="KW-1185">Reference proteome</keyword>
<accession>A0ACB8XNP1</accession>
<reference evidence="1 2" key="2">
    <citation type="journal article" date="2022" name="Mol. Ecol. Resour.">
        <title>The genomes of chicory, endive, great burdock and yacon provide insights into Asteraceae paleo-polyploidization history and plant inulin production.</title>
        <authorList>
            <person name="Fan W."/>
            <person name="Wang S."/>
            <person name="Wang H."/>
            <person name="Wang A."/>
            <person name="Jiang F."/>
            <person name="Liu H."/>
            <person name="Zhao H."/>
            <person name="Xu D."/>
            <person name="Zhang Y."/>
        </authorList>
    </citation>
    <scope>NUCLEOTIDE SEQUENCE [LARGE SCALE GENOMIC DNA]</scope>
    <source>
        <strain evidence="2">cv. Niubang</strain>
    </source>
</reference>
<name>A0ACB8XNP1_ARCLA</name>
<sequence>MDHPYAINELILMLGLVARKFGNERSLPKALDSEDGLAHPNIIYEEPGDEASSSDKDVSDATLPAIKTLSIYIFVFWRRVWIREGNRSDVPLTQPGNGPEGTATWGMSASRRKAHFELWVIGRATLSDQGPGHKGPSTIQVRRSPEVTAMSRNLTHRPKRRANTRTSTIGVLRDINQGNKSGAYGDAAHFHFVEVPDRGKGLETTQAPFDLPEADADSVAGYNVEYARDAILNSSLLAEANVPGSRGLILTETRGGSLPT</sequence>
<evidence type="ECO:0000313" key="2">
    <source>
        <dbReference type="Proteomes" id="UP001055879"/>
    </source>
</evidence>
<organism evidence="1 2">
    <name type="scientific">Arctium lappa</name>
    <name type="common">Greater burdock</name>
    <name type="synonym">Lappa major</name>
    <dbReference type="NCBI Taxonomy" id="4217"/>
    <lineage>
        <taxon>Eukaryota</taxon>
        <taxon>Viridiplantae</taxon>
        <taxon>Streptophyta</taxon>
        <taxon>Embryophyta</taxon>
        <taxon>Tracheophyta</taxon>
        <taxon>Spermatophyta</taxon>
        <taxon>Magnoliopsida</taxon>
        <taxon>eudicotyledons</taxon>
        <taxon>Gunneridae</taxon>
        <taxon>Pentapetalae</taxon>
        <taxon>asterids</taxon>
        <taxon>campanulids</taxon>
        <taxon>Asterales</taxon>
        <taxon>Asteraceae</taxon>
        <taxon>Carduoideae</taxon>
        <taxon>Cardueae</taxon>
        <taxon>Arctiinae</taxon>
        <taxon>Arctium</taxon>
    </lineage>
</organism>
<evidence type="ECO:0000313" key="1">
    <source>
        <dbReference type="EMBL" id="KAI3669414.1"/>
    </source>
</evidence>
<dbReference type="Proteomes" id="UP001055879">
    <property type="component" value="Linkage Group LG16"/>
</dbReference>
<comment type="caution">
    <text evidence="1">The sequence shown here is derived from an EMBL/GenBank/DDBJ whole genome shotgun (WGS) entry which is preliminary data.</text>
</comment>